<feature type="region of interest" description="Disordered" evidence="1">
    <location>
        <begin position="87"/>
        <end position="107"/>
    </location>
</feature>
<protein>
    <submittedName>
        <fullName evidence="2">Uncharacterized protein</fullName>
    </submittedName>
</protein>
<proteinExistence type="predicted"/>
<gene>
    <name evidence="2" type="ORF">GFSPODELE1_LOCUS2256</name>
</gene>
<reference evidence="3" key="1">
    <citation type="submission" date="2024-04" db="EMBL/GenBank/DDBJ databases">
        <authorList>
            <person name="Shaw F."/>
            <person name="Minotto A."/>
        </authorList>
    </citation>
    <scope>NUCLEOTIDE SEQUENCE [LARGE SCALE GENOMIC DNA]</scope>
</reference>
<keyword evidence="3" id="KW-1185">Reference proteome</keyword>
<feature type="compositionally biased region" description="Basic and acidic residues" evidence="1">
    <location>
        <begin position="87"/>
        <end position="101"/>
    </location>
</feature>
<evidence type="ECO:0000256" key="1">
    <source>
        <dbReference type="SAM" id="MobiDB-lite"/>
    </source>
</evidence>
<name>A0ABP1CVC9_9APHY</name>
<evidence type="ECO:0000313" key="3">
    <source>
        <dbReference type="Proteomes" id="UP001497453"/>
    </source>
</evidence>
<dbReference type="Proteomes" id="UP001497453">
    <property type="component" value="Chromosome 10"/>
</dbReference>
<feature type="region of interest" description="Disordered" evidence="1">
    <location>
        <begin position="290"/>
        <end position="310"/>
    </location>
</feature>
<dbReference type="EMBL" id="OZ037953">
    <property type="protein sequence ID" value="CAL1698663.1"/>
    <property type="molecule type" value="Genomic_DNA"/>
</dbReference>
<feature type="compositionally biased region" description="Polar residues" evidence="1">
    <location>
        <begin position="299"/>
        <end position="310"/>
    </location>
</feature>
<organism evidence="2 3">
    <name type="scientific">Somion occarium</name>
    <dbReference type="NCBI Taxonomy" id="3059160"/>
    <lineage>
        <taxon>Eukaryota</taxon>
        <taxon>Fungi</taxon>
        <taxon>Dikarya</taxon>
        <taxon>Basidiomycota</taxon>
        <taxon>Agaricomycotina</taxon>
        <taxon>Agaricomycetes</taxon>
        <taxon>Polyporales</taxon>
        <taxon>Cerrenaceae</taxon>
        <taxon>Somion</taxon>
    </lineage>
</organism>
<accession>A0ABP1CVC9</accession>
<evidence type="ECO:0000313" key="2">
    <source>
        <dbReference type="EMBL" id="CAL1698663.1"/>
    </source>
</evidence>
<sequence length="310" mass="35066">MTFSSALLHFSMHTCQRLKLYVCTPVVHSISCGAYRHPSCRIYPVAHSDIRVLRRAFACRRQSRYQWLRFTSVNVLVVGPSEMVHDNRGRYRKSPHTDDAVSMHSQSRPRVSNWDERSCTTIPTVTTRLHATTFILHSPLITVFIPVLSPLGFPSPFRRWTDPPHTYISRISISISSILVCSSLTQQTTRRLISASLYLSFVRHTYSTFYAWISLFFSPSTSTTRIQIQSLSSSVTSFILHMKLGTTAIDSSRSSLSMRSTHSRRHRVSIPTLFLARYFRAVASRSGDEPGIGGIREGNGSSAEWMGTSQ</sequence>